<feature type="region of interest" description="Disordered" evidence="4">
    <location>
        <begin position="1"/>
        <end position="34"/>
    </location>
</feature>
<evidence type="ECO:0000259" key="5">
    <source>
        <dbReference type="Pfam" id="PF12255"/>
    </source>
</evidence>
<dbReference type="InterPro" id="IPR022045">
    <property type="entry name" value="TcdB_toxin_mid/N"/>
</dbReference>
<dbReference type="GO" id="GO:0005737">
    <property type="term" value="C:cytoplasm"/>
    <property type="evidence" value="ECO:0007669"/>
    <property type="project" value="InterPro"/>
</dbReference>
<proteinExistence type="predicted"/>
<feature type="compositionally biased region" description="Gly residues" evidence="4">
    <location>
        <begin position="16"/>
        <end position="32"/>
    </location>
</feature>
<protein>
    <submittedName>
        <fullName evidence="7">Toxin subunit</fullName>
    </submittedName>
</protein>
<comment type="subcellular location">
    <subcellularLocation>
        <location evidence="1">Secreted</location>
    </subcellularLocation>
</comment>
<dbReference type="RefSeq" id="WP_067420610.1">
    <property type="nucleotide sequence ID" value="NZ_LZEX01000001.1"/>
</dbReference>
<reference evidence="7 8" key="1">
    <citation type="submission" date="2016-06" db="EMBL/GenBank/DDBJ databases">
        <authorList>
            <person name="Kjaerup R.B."/>
            <person name="Dalgaard T.S."/>
            <person name="Juul-Madsen H.R."/>
        </authorList>
    </citation>
    <scope>NUCLEOTIDE SEQUENCE [LARGE SCALE GENOMIC DNA]</scope>
    <source>
        <strain evidence="7 8">GCSL-Mp3</strain>
    </source>
</reference>
<evidence type="ECO:0000256" key="1">
    <source>
        <dbReference type="ARBA" id="ARBA00004613"/>
    </source>
</evidence>
<keyword evidence="2" id="KW-0964">Secreted</keyword>
<name>A0A1B8HPR7_9GAMM</name>
<comment type="caution">
    <text evidence="7">The sequence shown here is derived from an EMBL/GenBank/DDBJ whole genome shotgun (WGS) entry which is preliminary data.</text>
</comment>
<evidence type="ECO:0000256" key="4">
    <source>
        <dbReference type="SAM" id="MobiDB-lite"/>
    </source>
</evidence>
<feature type="domain" description="Insecticide toxin TcdB middle/N-terminal" evidence="6">
    <location>
        <begin position="654"/>
        <end position="810"/>
    </location>
</feature>
<dbReference type="Pfam" id="PF12256">
    <property type="entry name" value="TcdB_toxin_midN"/>
    <property type="match status" value="1"/>
</dbReference>
<accession>A0A1B8HPR7</accession>
<dbReference type="InterPro" id="IPR028994">
    <property type="entry name" value="Integrin_alpha_N"/>
</dbReference>
<dbReference type="InterPro" id="IPR022044">
    <property type="entry name" value="TcdB_toxin_mid/C"/>
</dbReference>
<dbReference type="Pfam" id="PF03534">
    <property type="entry name" value="SpvB"/>
    <property type="match status" value="1"/>
</dbReference>
<organism evidence="7 8">
    <name type="scientific">Morganella psychrotolerans</name>
    <dbReference type="NCBI Taxonomy" id="368603"/>
    <lineage>
        <taxon>Bacteria</taxon>
        <taxon>Pseudomonadati</taxon>
        <taxon>Pseudomonadota</taxon>
        <taxon>Gammaproteobacteria</taxon>
        <taxon>Enterobacterales</taxon>
        <taxon>Morganellaceae</taxon>
        <taxon>Morganella</taxon>
    </lineage>
</organism>
<dbReference type="PRINTS" id="PR01341">
    <property type="entry name" value="SALSPVBPROT"/>
</dbReference>
<dbReference type="Proteomes" id="UP000092247">
    <property type="component" value="Unassembled WGS sequence"/>
</dbReference>
<dbReference type="Pfam" id="PF12255">
    <property type="entry name" value="TcdB_toxin_midC"/>
    <property type="match status" value="1"/>
</dbReference>
<dbReference type="InterPro" id="IPR003284">
    <property type="entry name" value="Sal_SpvB"/>
</dbReference>
<sequence length="1484" mass="170252">MNNTEQMRIETPSLPKGGGAITGMTGGPGNIGPDGAATFSVPLPVSHGRGYFPEPVLNYNSRNGNDIFGLGWTVSMAAVSRRVAKGVPRYNNEDEFTGPDNEVIVPVLGGDGNPVSSLKSKLFDTVLKTKYRVTEYRSRLETTSDRLQYWQAESEVAGCPPEFWVIFAADGQAHLFGYEDSARLYKPDNPQYIARWLINASVSPQGEQIYYRYRNENEDNCPEDEKNAHPEQSYRYPEKIYYGNKKSGRNFPCVNNNADDNQWLFFLVFDYGQRSCTLADIPGWQIPTGNRWSLRQDIFSSYEYGFDIRIRRLCRQVLLFHRVADLANDTDQGRDPELVSRLVLTYDESPVITTLVAVRRSGFNDPADKNGITVLPPLEFNWTKPEKWSEHQWETLDHIGKLNSHQPYQFLDLWGEGSKGILYKNRGAWWYRSPVRNKNSSDINAITWSKPQLLPDIPALDKHTLLIDLNGDGRLEWVVIHQGTKGYYPQDKDNAEQWLRFSSLSGLPTEFHYPAAQLIDLTGKGLSDLVVVGPKSVRLYPSDSKGWKAGTIFKQPDDVTLPIFGRDERSFTGFSDLPGSGQQHLVRINMDGVYYWPNKGNGYFGHPVYIPGFIPGEDFDPANLYLADIDGNGSASIIYAHSDHLDIYINQSGNRFSEPVKLPLPEGVRYDHTCELQFADVQGNGVDCMILTRPLPELRHWLFEFSTKKPWLLSEINNNMGVNYTLSYRSSAQLWLDEKATPNHENTPVCYLPFPVHCVWQMETKDEITGNTLTSTVRYRHGAWDGAEREFRGFGYVEITDSLLTENEEGKPETAMPKQTRSWFATGIESLDKRFPDEYWNKDKAAFPGFTPRFTQNYGDNETECEEESKEAANYWLRRGLKGQLLRQEVYGLDKSELSAVPYEVTEQRIAVRLIEKRGGYPVVYPSVIEHRSYLYERFMIDPKCTQTVILRSDQYGSPLKQVSISYPRRPQGSVNPYLVLDSLPESTWQSSYDTQQKKLHFVLQQNSYYDFDKTENGTWQLAIANTQRRDLAEFDGNSLPQDGYSLESLLQRDSLINKKDKFIFSGQTRVAYLNNTGDSGLFSPDFPVRVAYTENTEFDENHLKEMERCFPEKNIADLLSSGGYKKTEYAFPAENEKEKIIYAAQRDMTKYGAQEQFYKPVSYREVNLTAYNTWKWDRYSCMITEYTDSAKGITRPEYNVKYLSPVKITDVNNNISTVTHNGTGQVISIRFSGTEQGKNTGYSDAVLTMPDSVTDALNLTTRLPVSELFLYDSNSWMLKISPEFMTPEYNDIISRLKDDHIITEDGYFSAFSRERISEENGCLIKAVMIPDENRLPPHILQLQTDRYDNDNAQQIRQKVTFFDGLSRQLQISARVTAGNTTIRNEKNECSLKINDSGFRWAVTGRKEYNNKGYVIREYQPYFINDWRYIRNYVVQKKQWSDTYYYDPLGRLISVVTAKGYLRNNIYTPWFTVQEDENDTVQSS</sequence>
<dbReference type="SUPFAM" id="SSF69318">
    <property type="entry name" value="Integrin alpha N-terminal domain"/>
    <property type="match status" value="1"/>
</dbReference>
<evidence type="ECO:0000256" key="2">
    <source>
        <dbReference type="ARBA" id="ARBA00022525"/>
    </source>
</evidence>
<evidence type="ECO:0000313" key="8">
    <source>
        <dbReference type="Proteomes" id="UP000092247"/>
    </source>
</evidence>
<evidence type="ECO:0000313" key="7">
    <source>
        <dbReference type="EMBL" id="OBU11383.1"/>
    </source>
</evidence>
<dbReference type="EMBL" id="LZEX01000001">
    <property type="protein sequence ID" value="OBU11383.1"/>
    <property type="molecule type" value="Genomic_DNA"/>
</dbReference>
<evidence type="ECO:0000256" key="3">
    <source>
        <dbReference type="ARBA" id="ARBA00023026"/>
    </source>
</evidence>
<gene>
    <name evidence="7" type="ORF">AYY17_01160</name>
</gene>
<feature type="domain" description="Insecticide toxin TcdB middle/C-terminal" evidence="5">
    <location>
        <begin position="876"/>
        <end position="1016"/>
    </location>
</feature>
<evidence type="ECO:0000259" key="6">
    <source>
        <dbReference type="Pfam" id="PF12256"/>
    </source>
</evidence>
<keyword evidence="3" id="KW-0843">Virulence</keyword>
<dbReference type="GO" id="GO:0005576">
    <property type="term" value="C:extracellular region"/>
    <property type="evidence" value="ECO:0007669"/>
    <property type="project" value="UniProtKB-SubCell"/>
</dbReference>